<dbReference type="GO" id="GO:0005886">
    <property type="term" value="C:plasma membrane"/>
    <property type="evidence" value="ECO:0007669"/>
    <property type="project" value="UniProtKB-SubCell"/>
</dbReference>
<dbReference type="InterPro" id="IPR012549">
    <property type="entry name" value="EptA-like_N"/>
</dbReference>
<evidence type="ECO:0000256" key="7">
    <source>
        <dbReference type="ARBA" id="ARBA00023136"/>
    </source>
</evidence>
<dbReference type="GO" id="GO:0009244">
    <property type="term" value="P:lipopolysaccharide core region biosynthetic process"/>
    <property type="evidence" value="ECO:0007669"/>
    <property type="project" value="TreeGrafter"/>
</dbReference>
<feature type="transmembrane region" description="Helical" evidence="8">
    <location>
        <begin position="50"/>
        <end position="73"/>
    </location>
</feature>
<sequence length="511" mass="56668">MTFFDQVTDVYPWADNRAFLISLVGILWAFLTLVLALFSLLLGVRPTATLFILLASAIGHYADKFGVVIDISMIENILATNPQEAGDLITPQYILRIALLGVLPTWLVWRARWRPAPTWLGRKRQLALAALLGVVVALGLALPHSGQVASFLREHKPLRYYANPAYAFYSAGKYAGRSWKSRDPGPLRISATHAARPTEDPGRDLIIVVVGETVRADHINLNGYGRNTLPQLSQEERLVSYANIHSCGTSTAVSVPCMFAFDGRDNFDDTRAKRTENVLDVLAKAGVNVLWRDNNSDSKGVALRVPFEDFRTGERNPHCDEVECRDTGLLSGLQEYIDSHSGDFLIVLHQMGNHGPAYYKRYTAEFEHFKPACPTAELSECTDPQIVNAYDNAIVATDNFLARAIDLLKHNDGEFETALLYISDHGESLGEKGLYLHGMPYLFAPKEQTHVAALLWAGESSDIDFEATQKLRDVDSSHDAVAGMLLSLFEISSDAPKHSAPSWIQLQPDHH</sequence>
<keyword evidence="6 8" id="KW-1133">Transmembrane helix</keyword>
<dbReference type="Gene3D" id="3.40.720.10">
    <property type="entry name" value="Alkaline Phosphatase, subunit A"/>
    <property type="match status" value="1"/>
</dbReference>
<organism evidence="11 12">
    <name type="scientific">Magnetofaba australis IT-1</name>
    <dbReference type="NCBI Taxonomy" id="1434232"/>
    <lineage>
        <taxon>Bacteria</taxon>
        <taxon>Pseudomonadati</taxon>
        <taxon>Pseudomonadota</taxon>
        <taxon>Magnetococcia</taxon>
        <taxon>Magnetococcales</taxon>
        <taxon>Magnetococcaceae</taxon>
        <taxon>Magnetofaba</taxon>
    </lineage>
</organism>
<comment type="caution">
    <text evidence="11">The sequence shown here is derived from an EMBL/GenBank/DDBJ whole genome shotgun (WGS) entry which is preliminary data.</text>
</comment>
<keyword evidence="2" id="KW-1003">Cell membrane</keyword>
<keyword evidence="4 11" id="KW-0808">Transferase</keyword>
<dbReference type="CDD" id="cd16017">
    <property type="entry name" value="LptA"/>
    <property type="match status" value="1"/>
</dbReference>
<protein>
    <submittedName>
        <fullName evidence="11">Putative phosphatidylethanolamine:Kdo2-lipid A phosphoethanolamine transferase</fullName>
    </submittedName>
</protein>
<dbReference type="Pfam" id="PF08019">
    <property type="entry name" value="EptA_B_N"/>
    <property type="match status" value="1"/>
</dbReference>
<dbReference type="Pfam" id="PF00884">
    <property type="entry name" value="Sulfatase"/>
    <property type="match status" value="1"/>
</dbReference>
<dbReference type="SUPFAM" id="SSF53649">
    <property type="entry name" value="Alkaline phosphatase-like"/>
    <property type="match status" value="1"/>
</dbReference>
<dbReference type="InterPro" id="IPR058130">
    <property type="entry name" value="PEA_transf_C"/>
</dbReference>
<proteinExistence type="predicted"/>
<feature type="domain" description="Sulfatase N-terminal" evidence="9">
    <location>
        <begin position="206"/>
        <end position="488"/>
    </location>
</feature>
<name>A0A1Y2KA35_9PROT</name>
<evidence type="ECO:0000259" key="10">
    <source>
        <dbReference type="Pfam" id="PF08019"/>
    </source>
</evidence>
<evidence type="ECO:0000313" key="11">
    <source>
        <dbReference type="EMBL" id="OSM06774.1"/>
    </source>
</evidence>
<dbReference type="Proteomes" id="UP000194003">
    <property type="component" value="Unassembled WGS sequence"/>
</dbReference>
<dbReference type="NCBIfam" id="NF028537">
    <property type="entry name" value="P_eth_NH2_trans"/>
    <property type="match status" value="1"/>
</dbReference>
<evidence type="ECO:0000256" key="2">
    <source>
        <dbReference type="ARBA" id="ARBA00022475"/>
    </source>
</evidence>
<evidence type="ECO:0000256" key="4">
    <source>
        <dbReference type="ARBA" id="ARBA00022679"/>
    </source>
</evidence>
<evidence type="ECO:0000259" key="9">
    <source>
        <dbReference type="Pfam" id="PF00884"/>
    </source>
</evidence>
<dbReference type="STRING" id="1434232.MAIT1_00364"/>
<dbReference type="AlphaFoldDB" id="A0A1Y2KA35"/>
<dbReference type="PANTHER" id="PTHR30443">
    <property type="entry name" value="INNER MEMBRANE PROTEIN"/>
    <property type="match status" value="1"/>
</dbReference>
<dbReference type="InterPro" id="IPR017850">
    <property type="entry name" value="Alkaline_phosphatase_core_sf"/>
</dbReference>
<feature type="transmembrane region" description="Helical" evidence="8">
    <location>
        <begin position="20"/>
        <end position="43"/>
    </location>
</feature>
<feature type="transmembrane region" description="Helical" evidence="8">
    <location>
        <begin position="125"/>
        <end position="143"/>
    </location>
</feature>
<evidence type="ECO:0000256" key="1">
    <source>
        <dbReference type="ARBA" id="ARBA00004429"/>
    </source>
</evidence>
<dbReference type="InterPro" id="IPR000917">
    <property type="entry name" value="Sulfatase_N"/>
</dbReference>
<evidence type="ECO:0000313" key="12">
    <source>
        <dbReference type="Proteomes" id="UP000194003"/>
    </source>
</evidence>
<dbReference type="PANTHER" id="PTHR30443:SF0">
    <property type="entry name" value="PHOSPHOETHANOLAMINE TRANSFERASE EPTA"/>
    <property type="match status" value="1"/>
</dbReference>
<keyword evidence="5 8" id="KW-0812">Transmembrane</keyword>
<feature type="transmembrane region" description="Helical" evidence="8">
    <location>
        <begin position="93"/>
        <end position="113"/>
    </location>
</feature>
<evidence type="ECO:0000256" key="6">
    <source>
        <dbReference type="ARBA" id="ARBA00022989"/>
    </source>
</evidence>
<comment type="subcellular location">
    <subcellularLocation>
        <location evidence="1">Cell inner membrane</location>
        <topology evidence="1">Multi-pass membrane protein</topology>
    </subcellularLocation>
</comment>
<gene>
    <name evidence="11" type="ORF">MAIT1_00364</name>
</gene>
<accession>A0A1Y2KA35</accession>
<dbReference type="EMBL" id="LVJN01000015">
    <property type="protein sequence ID" value="OSM06774.1"/>
    <property type="molecule type" value="Genomic_DNA"/>
</dbReference>
<evidence type="ECO:0000256" key="5">
    <source>
        <dbReference type="ARBA" id="ARBA00022692"/>
    </source>
</evidence>
<reference evidence="11 12" key="1">
    <citation type="journal article" date="2016" name="BMC Genomics">
        <title>Combined genomic and structural analyses of a cultured magnetotactic bacterium reveals its niche adaptation to a dynamic environment.</title>
        <authorList>
            <person name="Araujo A.C."/>
            <person name="Morillo V."/>
            <person name="Cypriano J."/>
            <person name="Teixeira L.C."/>
            <person name="Leao P."/>
            <person name="Lyra S."/>
            <person name="Almeida L.G."/>
            <person name="Bazylinski D.A."/>
            <person name="Vasconcellos A.T."/>
            <person name="Abreu F."/>
            <person name="Lins U."/>
        </authorList>
    </citation>
    <scope>NUCLEOTIDE SEQUENCE [LARGE SCALE GENOMIC DNA]</scope>
    <source>
        <strain evidence="11 12">IT-1</strain>
    </source>
</reference>
<dbReference type="InterPro" id="IPR040423">
    <property type="entry name" value="PEA_transferase"/>
</dbReference>
<dbReference type="GO" id="GO:0016776">
    <property type="term" value="F:phosphotransferase activity, phosphate group as acceptor"/>
    <property type="evidence" value="ECO:0007669"/>
    <property type="project" value="TreeGrafter"/>
</dbReference>
<feature type="domain" description="Phosphoethanolamine transferase N-terminal" evidence="10">
    <location>
        <begin position="27"/>
        <end position="175"/>
    </location>
</feature>
<keyword evidence="3" id="KW-0997">Cell inner membrane</keyword>
<evidence type="ECO:0000256" key="3">
    <source>
        <dbReference type="ARBA" id="ARBA00022519"/>
    </source>
</evidence>
<keyword evidence="12" id="KW-1185">Reference proteome</keyword>
<keyword evidence="7 8" id="KW-0472">Membrane</keyword>
<evidence type="ECO:0000256" key="8">
    <source>
        <dbReference type="SAM" id="Phobius"/>
    </source>
</evidence>